<proteinExistence type="predicted"/>
<sequence>MRTVRCETHPCPGHLQVEPAVRHSPPCPSTAKGTENGGVPECWRLRAALPVQEGPARTPPAMSPVARLYLKGYPGGRKGLWDCRTHNGNGSPAEASTFQPQHLHTTTQKNLNTQSEPPKGPLNEAKMTVAPGHGDRAGQRVAAFGCPYQAHR</sequence>
<name>A0A7S4G9N3_9EUGL</name>
<protein>
    <submittedName>
        <fullName evidence="2">Uncharacterized protein</fullName>
    </submittedName>
</protein>
<gene>
    <name evidence="2" type="ORF">EGYM00163_LOCUS41054</name>
</gene>
<evidence type="ECO:0000313" key="2">
    <source>
        <dbReference type="EMBL" id="CAE0829776.1"/>
    </source>
</evidence>
<feature type="region of interest" description="Disordered" evidence="1">
    <location>
        <begin position="83"/>
        <end position="121"/>
    </location>
</feature>
<reference evidence="2" key="1">
    <citation type="submission" date="2021-01" db="EMBL/GenBank/DDBJ databases">
        <authorList>
            <person name="Corre E."/>
            <person name="Pelletier E."/>
            <person name="Niang G."/>
            <person name="Scheremetjew M."/>
            <person name="Finn R."/>
            <person name="Kale V."/>
            <person name="Holt S."/>
            <person name="Cochrane G."/>
            <person name="Meng A."/>
            <person name="Brown T."/>
            <person name="Cohen L."/>
        </authorList>
    </citation>
    <scope>NUCLEOTIDE SEQUENCE</scope>
    <source>
        <strain evidence="2">CCMP1594</strain>
    </source>
</reference>
<feature type="compositionally biased region" description="Polar residues" evidence="1">
    <location>
        <begin position="86"/>
        <end position="116"/>
    </location>
</feature>
<accession>A0A7S4G9N3</accession>
<organism evidence="2">
    <name type="scientific">Eutreptiella gymnastica</name>
    <dbReference type="NCBI Taxonomy" id="73025"/>
    <lineage>
        <taxon>Eukaryota</taxon>
        <taxon>Discoba</taxon>
        <taxon>Euglenozoa</taxon>
        <taxon>Euglenida</taxon>
        <taxon>Spirocuta</taxon>
        <taxon>Euglenophyceae</taxon>
        <taxon>Eutreptiales</taxon>
        <taxon>Eutreptiaceae</taxon>
        <taxon>Eutreptiella</taxon>
    </lineage>
</organism>
<dbReference type="AlphaFoldDB" id="A0A7S4G9N3"/>
<evidence type="ECO:0000256" key="1">
    <source>
        <dbReference type="SAM" id="MobiDB-lite"/>
    </source>
</evidence>
<dbReference type="EMBL" id="HBJA01119272">
    <property type="protein sequence ID" value="CAE0829776.1"/>
    <property type="molecule type" value="Transcribed_RNA"/>
</dbReference>